<dbReference type="RefSeq" id="WP_118441611.1">
    <property type="nucleotide sequence ID" value="NZ_JAQCSP010000063.1"/>
</dbReference>
<dbReference type="Proteomes" id="UP000284916">
    <property type="component" value="Unassembled WGS sequence"/>
</dbReference>
<evidence type="ECO:0000313" key="2">
    <source>
        <dbReference type="Proteomes" id="UP000284916"/>
    </source>
</evidence>
<dbReference type="AlphaFoldDB" id="A0A415J3C8"/>
<accession>A0A415J3C8</accession>
<dbReference type="EMBL" id="QROI01000013">
    <property type="protein sequence ID" value="RHL14501.1"/>
    <property type="molecule type" value="Genomic_DNA"/>
</dbReference>
<reference evidence="1 2" key="1">
    <citation type="submission" date="2018-08" db="EMBL/GenBank/DDBJ databases">
        <title>A genome reference for cultivated species of the human gut microbiota.</title>
        <authorList>
            <person name="Zou Y."/>
            <person name="Xue W."/>
            <person name="Luo G."/>
        </authorList>
    </citation>
    <scope>NUCLEOTIDE SEQUENCE [LARGE SCALE GENOMIC DNA]</scope>
    <source>
        <strain evidence="1 2">AF39-11</strain>
    </source>
</reference>
<name>A0A415J3C8_9BACT</name>
<comment type="caution">
    <text evidence="1">The sequence shown here is derived from an EMBL/GenBank/DDBJ whole genome shotgun (WGS) entry which is preliminary data.</text>
</comment>
<evidence type="ECO:0000313" key="1">
    <source>
        <dbReference type="EMBL" id="RHL14501.1"/>
    </source>
</evidence>
<proteinExistence type="predicted"/>
<organism evidence="1 2">
    <name type="scientific">Phocaeicola plebeius</name>
    <dbReference type="NCBI Taxonomy" id="310297"/>
    <lineage>
        <taxon>Bacteria</taxon>
        <taxon>Pseudomonadati</taxon>
        <taxon>Bacteroidota</taxon>
        <taxon>Bacteroidia</taxon>
        <taxon>Bacteroidales</taxon>
        <taxon>Bacteroidaceae</taxon>
        <taxon>Phocaeicola</taxon>
    </lineage>
</organism>
<gene>
    <name evidence="1" type="ORF">DW035_09555</name>
</gene>
<sequence>MLITRDILNKALEDKMPLFHDGDYIDDDVLYDLFYAQPILKDLPNGKKALRTLIAKSDRNILCAELKERTKSLKKEFEFEKIYYRVKCKSCGKNFSIYITKSQIINRRFKISNHVNISVHHDRYYLFTPAFKELYSIKFGNSYNMYVCESCIDKFISDSMQKAVDFF</sequence>
<protein>
    <submittedName>
        <fullName evidence="1">Uncharacterized protein</fullName>
    </submittedName>
</protein>